<comment type="caution">
    <text evidence="2">The sequence shown here is derived from an EMBL/GenBank/DDBJ whole genome shotgun (WGS) entry which is preliminary data.</text>
</comment>
<dbReference type="InterPro" id="IPR015897">
    <property type="entry name" value="CHK_kinase-like"/>
</dbReference>
<dbReference type="InterPro" id="IPR004119">
    <property type="entry name" value="EcKL"/>
</dbReference>
<dbReference type="PANTHER" id="PTHR11012">
    <property type="entry name" value="PROTEIN KINASE-LIKE DOMAIN-CONTAINING"/>
    <property type="match status" value="1"/>
</dbReference>
<dbReference type="Pfam" id="PF02958">
    <property type="entry name" value="EcKL"/>
    <property type="match status" value="1"/>
</dbReference>
<evidence type="ECO:0000313" key="3">
    <source>
        <dbReference type="Proteomes" id="UP001151699"/>
    </source>
</evidence>
<organism evidence="2 3">
    <name type="scientific">Pseudolycoriella hygida</name>
    <dbReference type="NCBI Taxonomy" id="35572"/>
    <lineage>
        <taxon>Eukaryota</taxon>
        <taxon>Metazoa</taxon>
        <taxon>Ecdysozoa</taxon>
        <taxon>Arthropoda</taxon>
        <taxon>Hexapoda</taxon>
        <taxon>Insecta</taxon>
        <taxon>Pterygota</taxon>
        <taxon>Neoptera</taxon>
        <taxon>Endopterygota</taxon>
        <taxon>Diptera</taxon>
        <taxon>Nematocera</taxon>
        <taxon>Sciaroidea</taxon>
        <taxon>Sciaridae</taxon>
        <taxon>Pseudolycoriella</taxon>
    </lineage>
</organism>
<feature type="domain" description="CHK kinase-like" evidence="1">
    <location>
        <begin position="143"/>
        <end position="334"/>
    </location>
</feature>
<dbReference type="Proteomes" id="UP001151699">
    <property type="component" value="Chromosome B"/>
</dbReference>
<dbReference type="InterPro" id="IPR011009">
    <property type="entry name" value="Kinase-like_dom_sf"/>
</dbReference>
<dbReference type="PANTHER" id="PTHR11012:SF19">
    <property type="entry name" value="CHK KINASE-LIKE DOMAIN-CONTAINING PROTEIN"/>
    <property type="match status" value="1"/>
</dbReference>
<dbReference type="EMBL" id="WJQU01000002">
    <property type="protein sequence ID" value="KAJ6641296.1"/>
    <property type="molecule type" value="Genomic_DNA"/>
</dbReference>
<protein>
    <recommendedName>
        <fullName evidence="1">CHK kinase-like domain-containing protein</fullName>
    </recommendedName>
</protein>
<dbReference type="OrthoDB" id="411145at2759"/>
<dbReference type="AlphaFoldDB" id="A0A9Q0N104"/>
<gene>
    <name evidence="2" type="ORF">Bhyg_06232</name>
</gene>
<reference evidence="2" key="1">
    <citation type="submission" date="2022-07" db="EMBL/GenBank/DDBJ databases">
        <authorList>
            <person name="Trinca V."/>
            <person name="Uliana J.V.C."/>
            <person name="Torres T.T."/>
            <person name="Ward R.J."/>
            <person name="Monesi N."/>
        </authorList>
    </citation>
    <scope>NUCLEOTIDE SEQUENCE</scope>
    <source>
        <strain evidence="2">HSMRA1968</strain>
        <tissue evidence="2">Whole embryos</tissue>
    </source>
</reference>
<dbReference type="Gene3D" id="3.90.1200.10">
    <property type="match status" value="1"/>
</dbReference>
<dbReference type="SMART" id="SM00587">
    <property type="entry name" value="CHK"/>
    <property type="match status" value="1"/>
</dbReference>
<name>A0A9Q0N104_9DIPT</name>
<accession>A0A9Q0N104</accession>
<keyword evidence="3" id="KW-1185">Reference proteome</keyword>
<sequence>MSAQTEMESDQQMKLRCAYPWINNDLFEEILRVDFPTESIIIQKYYLNAALPYGENYSSQMIRAKVDYTINSASKQISFIIKAAQTCDNLDEKMVNEMKEVFRKEMTVYDKVLTKVRELLKEIDDKTKLHGRCYKTNEDIGYLIFEDLSAVGFCNVDRRTGLDMTHLKLVLSVAAKYHAATVVLVEKEPSLKTFFKDHVTESGESFLRKMLTNVVVAQKEFCKRKPHLEYLVPKLNGIENTFFNRICETTTRNDNDFNVIVHGDLWSNNIMFKYDKNGDVEDTVLVDFQLCYYGSPALDLTYCMYTSSHNDVTESDWDILVQCYSKELRKTLKKLNYSKKVPSLMELNAQIIMKGMYAAGVGPMCEGGRMLENVGADGLANFVIDEAAEYRLNMLLNPKVAPKIEMLIKYFDRRGRINK</sequence>
<proteinExistence type="predicted"/>
<evidence type="ECO:0000259" key="1">
    <source>
        <dbReference type="SMART" id="SM00587"/>
    </source>
</evidence>
<evidence type="ECO:0000313" key="2">
    <source>
        <dbReference type="EMBL" id="KAJ6641296.1"/>
    </source>
</evidence>
<dbReference type="SUPFAM" id="SSF56112">
    <property type="entry name" value="Protein kinase-like (PK-like)"/>
    <property type="match status" value="1"/>
</dbReference>